<name>A0A371NQG0_9MICO</name>
<accession>A0A371NQG0</accession>
<reference evidence="1 2" key="1">
    <citation type="submission" date="2018-08" db="EMBL/GenBank/DDBJ databases">
        <title>Isolation, diversity and antifungal activity of Actinobacteria from cow dung.</title>
        <authorList>
            <person name="Ling L."/>
        </authorList>
    </citation>
    <scope>NUCLEOTIDE SEQUENCE [LARGE SCALE GENOMIC DNA]</scope>
    <source>
        <strain evidence="1 2">NEAU-LLE</strain>
    </source>
</reference>
<dbReference type="AlphaFoldDB" id="A0A371NQG0"/>
<comment type="caution">
    <text evidence="1">The sequence shown here is derived from an EMBL/GenBank/DDBJ whole genome shotgun (WGS) entry which is preliminary data.</text>
</comment>
<protein>
    <submittedName>
        <fullName evidence="1">Uncharacterized protein</fullName>
    </submittedName>
</protein>
<evidence type="ECO:0000313" key="2">
    <source>
        <dbReference type="Proteomes" id="UP000262172"/>
    </source>
</evidence>
<sequence length="69" mass="8154">MYEGIYAASMMEQQRTAELNRACELRRRAEERMEGTTETGERGRVRAALTLAMRPRRRRSLQKPEVVLW</sequence>
<dbReference type="RefSeq" id="WP_116243334.1">
    <property type="nucleotide sequence ID" value="NZ_QUAB01000047.1"/>
</dbReference>
<keyword evidence="2" id="KW-1185">Reference proteome</keyword>
<proteinExistence type="predicted"/>
<gene>
    <name evidence="1" type="ORF">DY023_15975</name>
</gene>
<dbReference type="Proteomes" id="UP000262172">
    <property type="component" value="Unassembled WGS sequence"/>
</dbReference>
<organism evidence="1 2">
    <name type="scientific">Microbacterium bovistercoris</name>
    <dbReference type="NCBI Taxonomy" id="2293570"/>
    <lineage>
        <taxon>Bacteria</taxon>
        <taxon>Bacillati</taxon>
        <taxon>Actinomycetota</taxon>
        <taxon>Actinomycetes</taxon>
        <taxon>Micrococcales</taxon>
        <taxon>Microbacteriaceae</taxon>
        <taxon>Microbacterium</taxon>
    </lineage>
</organism>
<evidence type="ECO:0000313" key="1">
    <source>
        <dbReference type="EMBL" id="REJ04391.1"/>
    </source>
</evidence>
<dbReference type="EMBL" id="QUAB01000047">
    <property type="protein sequence ID" value="REJ04391.1"/>
    <property type="molecule type" value="Genomic_DNA"/>
</dbReference>